<dbReference type="Proteomes" id="UP000182762">
    <property type="component" value="Unassembled WGS sequence"/>
</dbReference>
<evidence type="ECO:0000256" key="1">
    <source>
        <dbReference type="ARBA" id="ARBA00004141"/>
    </source>
</evidence>
<organism evidence="7 8">
    <name type="scientific">Priestia endophytica DSM 13796</name>
    <dbReference type="NCBI Taxonomy" id="1121089"/>
    <lineage>
        <taxon>Bacteria</taxon>
        <taxon>Bacillati</taxon>
        <taxon>Bacillota</taxon>
        <taxon>Bacilli</taxon>
        <taxon>Bacillales</taxon>
        <taxon>Bacillaceae</taxon>
        <taxon>Priestia</taxon>
    </lineage>
</organism>
<dbReference type="PANTHER" id="PTHR23291:SF50">
    <property type="entry name" value="PROTEIN LIFEGUARD 4"/>
    <property type="match status" value="1"/>
</dbReference>
<comment type="caution">
    <text evidence="7">The sequence shown here is derived from an EMBL/GenBank/DDBJ whole genome shotgun (WGS) entry which is preliminary data.</text>
</comment>
<feature type="transmembrane region" description="Helical" evidence="6">
    <location>
        <begin position="96"/>
        <end position="115"/>
    </location>
</feature>
<dbReference type="Pfam" id="PF01027">
    <property type="entry name" value="Bax1-I"/>
    <property type="match status" value="1"/>
</dbReference>
<accession>A0A1I6C3N6</accession>
<evidence type="ECO:0000256" key="5">
    <source>
        <dbReference type="ARBA" id="ARBA00023136"/>
    </source>
</evidence>
<evidence type="ECO:0000313" key="8">
    <source>
        <dbReference type="Proteomes" id="UP000182762"/>
    </source>
</evidence>
<keyword evidence="8" id="KW-1185">Reference proteome</keyword>
<reference evidence="7 8" key="1">
    <citation type="submission" date="2016-10" db="EMBL/GenBank/DDBJ databases">
        <authorList>
            <person name="Varghese N."/>
            <person name="Submissions S."/>
        </authorList>
    </citation>
    <scope>NUCLEOTIDE SEQUENCE [LARGE SCALE GENOMIC DNA]</scope>
    <source>
        <strain evidence="7 8">DSM 13796</strain>
    </source>
</reference>
<keyword evidence="4 6" id="KW-1133">Transmembrane helix</keyword>
<comment type="similarity">
    <text evidence="2 6">Belongs to the BI1 family.</text>
</comment>
<dbReference type="InterPro" id="IPR006214">
    <property type="entry name" value="Bax_inhibitor_1-related"/>
</dbReference>
<evidence type="ECO:0000256" key="4">
    <source>
        <dbReference type="ARBA" id="ARBA00022989"/>
    </source>
</evidence>
<evidence type="ECO:0008006" key="9">
    <source>
        <dbReference type="Google" id="ProtNLM"/>
    </source>
</evidence>
<gene>
    <name evidence="7" type="ORF">SAMN02745910_04890</name>
</gene>
<keyword evidence="3 6" id="KW-0812">Transmembrane</keyword>
<feature type="transmembrane region" description="Helical" evidence="6">
    <location>
        <begin position="191"/>
        <end position="211"/>
    </location>
</feature>
<proteinExistence type="inferred from homology"/>
<dbReference type="PANTHER" id="PTHR23291">
    <property type="entry name" value="BAX INHIBITOR-RELATED"/>
    <property type="match status" value="1"/>
</dbReference>
<evidence type="ECO:0000313" key="7">
    <source>
        <dbReference type="EMBL" id="SFQ87789.1"/>
    </source>
</evidence>
<feature type="transmembrane region" description="Helical" evidence="6">
    <location>
        <begin position="66"/>
        <end position="90"/>
    </location>
</feature>
<evidence type="ECO:0000256" key="6">
    <source>
        <dbReference type="RuleBase" id="RU004379"/>
    </source>
</evidence>
<feature type="transmembrane region" description="Helical" evidence="6">
    <location>
        <begin position="12"/>
        <end position="33"/>
    </location>
</feature>
<feature type="transmembrane region" description="Helical" evidence="6">
    <location>
        <begin position="151"/>
        <end position="171"/>
    </location>
</feature>
<dbReference type="EMBL" id="FOXX01000023">
    <property type="protein sequence ID" value="SFQ87789.1"/>
    <property type="molecule type" value="Genomic_DNA"/>
</dbReference>
<evidence type="ECO:0000256" key="3">
    <source>
        <dbReference type="ARBA" id="ARBA00022692"/>
    </source>
</evidence>
<name>A0A1I6C3N6_9BACI</name>
<keyword evidence="5 6" id="KW-0472">Membrane</keyword>
<dbReference type="RefSeq" id="WP_061803847.1">
    <property type="nucleotide sequence ID" value="NZ_FOXX01000023.1"/>
</dbReference>
<protein>
    <recommendedName>
        <fullName evidence="9">Modulator of FtsH protease</fullName>
    </recommendedName>
</protein>
<comment type="subcellular location">
    <subcellularLocation>
        <location evidence="1">Membrane</location>
        <topology evidence="1">Multi-pass membrane protein</topology>
    </subcellularLocation>
</comment>
<dbReference type="GeneID" id="93713404"/>
<sequence>MLKDVSVQERPLFQKVLSTFVLTLLIATVGLYIGQFVPTALMLPLAVAEVVMLIAAFWLRRKSRVGYAFVYAFAAISGITTYPIVSYYVSMSGANVVLQAFGSTFGIFLVMAVIGSKMKKDLSFLSSFLLVAVLSMLFVSLFGLFTGGLTSGSLMALSVIGTIVFSLYVLYDFNQMKRMQITEADVPLLALSLYLDFINLFINLLRFFGILGSDD</sequence>
<feature type="transmembrane region" description="Helical" evidence="6">
    <location>
        <begin position="39"/>
        <end position="59"/>
    </location>
</feature>
<evidence type="ECO:0000256" key="2">
    <source>
        <dbReference type="ARBA" id="ARBA00010350"/>
    </source>
</evidence>
<dbReference type="CDD" id="cd10432">
    <property type="entry name" value="BI-1-like_bacterial"/>
    <property type="match status" value="1"/>
</dbReference>
<feature type="transmembrane region" description="Helical" evidence="6">
    <location>
        <begin position="122"/>
        <end position="145"/>
    </location>
</feature>